<dbReference type="GO" id="GO:0005886">
    <property type="term" value="C:plasma membrane"/>
    <property type="evidence" value="ECO:0007669"/>
    <property type="project" value="UniProtKB-SubCell"/>
</dbReference>
<keyword evidence="6" id="KW-0630">Potassium</keyword>
<dbReference type="Pfam" id="PF02386">
    <property type="entry name" value="TrkH"/>
    <property type="match status" value="1"/>
</dbReference>
<comment type="subcellular location">
    <subcellularLocation>
        <location evidence="1">Cell membrane</location>
        <topology evidence="1">Multi-pass membrane protein</topology>
    </subcellularLocation>
</comment>
<feature type="transmembrane region" description="Helical" evidence="10">
    <location>
        <begin position="20"/>
        <end position="41"/>
    </location>
</feature>
<evidence type="ECO:0000256" key="2">
    <source>
        <dbReference type="ARBA" id="ARBA00022448"/>
    </source>
</evidence>
<feature type="transmembrane region" description="Helical" evidence="10">
    <location>
        <begin position="84"/>
        <end position="109"/>
    </location>
</feature>
<sequence>MRYDANHFMRRRTFLSRLNAPQLIAASFALGILAGGALLALPFVQAPGARVTPLQALFTATSALCVTGLSVVDIGKAFNVAGQFVILLLMQAGGLGIITLGTLFAFLAGQRLGFGQRARLAEQLSAGQVGGVVPLLSSIVKYIFVIEGIGALLLYVRLGPEEGWLRGLYHSIFHAVSAFNNAGFSLYTDSFTRFRGDAWINTVMCALILLGSLGFLVMFNLVAWRRDRRKNPLTTQTKIMLLMTATLFALGVASVALFEWNNPRTLGSLPATEKIVAIVFQGTSPRTAGFNSIDYSALHPATLLITIFLMFIGGGPGSTAGGIKMTTFFVIVIAAWSFLRGRGEPIAFSRRIDADTILRALVVTVVSFALVNGAVLVLVLTNPKVPLINLLFETVSAFGTVGLSMNTTPILSPAGHLLLIVLMYLGRIGPLTFAVALSLRSERSAVTYPAEKSILVG</sequence>
<feature type="transmembrane region" description="Helical" evidence="10">
    <location>
        <begin position="53"/>
        <end position="72"/>
    </location>
</feature>
<dbReference type="AlphaFoldDB" id="A0A318S884"/>
<proteinExistence type="predicted"/>
<feature type="transmembrane region" description="Helical" evidence="10">
    <location>
        <begin position="321"/>
        <end position="339"/>
    </location>
</feature>
<evidence type="ECO:0000256" key="7">
    <source>
        <dbReference type="ARBA" id="ARBA00022989"/>
    </source>
</evidence>
<accession>A0A318S884</accession>
<dbReference type="PANTHER" id="PTHR32024">
    <property type="entry name" value="TRK SYSTEM POTASSIUM UPTAKE PROTEIN TRKG-RELATED"/>
    <property type="match status" value="1"/>
</dbReference>
<organism evidence="11 12">
    <name type="scientific">Deinococcus yavapaiensis KR-236</name>
    <dbReference type="NCBI Taxonomy" id="694435"/>
    <lineage>
        <taxon>Bacteria</taxon>
        <taxon>Thermotogati</taxon>
        <taxon>Deinococcota</taxon>
        <taxon>Deinococci</taxon>
        <taxon>Deinococcales</taxon>
        <taxon>Deinococcaceae</taxon>
        <taxon>Deinococcus</taxon>
    </lineage>
</organism>
<evidence type="ECO:0000313" key="11">
    <source>
        <dbReference type="EMBL" id="PYE55266.1"/>
    </source>
</evidence>
<dbReference type="Proteomes" id="UP000248326">
    <property type="component" value="Unassembled WGS sequence"/>
</dbReference>
<evidence type="ECO:0000313" key="12">
    <source>
        <dbReference type="Proteomes" id="UP000248326"/>
    </source>
</evidence>
<gene>
    <name evidence="11" type="ORF">DES52_10397</name>
</gene>
<reference evidence="11 12" key="1">
    <citation type="submission" date="2018-06" db="EMBL/GenBank/DDBJ databases">
        <title>Genomic Encyclopedia of Type Strains, Phase IV (KMG-IV): sequencing the most valuable type-strain genomes for metagenomic binning, comparative biology and taxonomic classification.</title>
        <authorList>
            <person name="Goeker M."/>
        </authorList>
    </citation>
    <scope>NUCLEOTIDE SEQUENCE [LARGE SCALE GENOMIC DNA]</scope>
    <source>
        <strain evidence="11 12">DSM 18048</strain>
    </source>
</reference>
<keyword evidence="5 10" id="KW-0812">Transmembrane</keyword>
<feature type="transmembrane region" description="Helical" evidence="10">
    <location>
        <begin position="199"/>
        <end position="219"/>
    </location>
</feature>
<feature type="transmembrane region" description="Helical" evidence="10">
    <location>
        <begin position="129"/>
        <end position="156"/>
    </location>
</feature>
<keyword evidence="2" id="KW-0813">Transport</keyword>
<feature type="transmembrane region" description="Helical" evidence="10">
    <location>
        <begin position="297"/>
        <end position="314"/>
    </location>
</feature>
<feature type="transmembrane region" description="Helical" evidence="10">
    <location>
        <begin position="239"/>
        <end position="258"/>
    </location>
</feature>
<keyword evidence="9 10" id="KW-0472">Membrane</keyword>
<evidence type="ECO:0000256" key="4">
    <source>
        <dbReference type="ARBA" id="ARBA00022538"/>
    </source>
</evidence>
<keyword evidence="8" id="KW-0406">Ion transport</keyword>
<evidence type="ECO:0000256" key="5">
    <source>
        <dbReference type="ARBA" id="ARBA00022692"/>
    </source>
</evidence>
<evidence type="ECO:0000256" key="10">
    <source>
        <dbReference type="SAM" id="Phobius"/>
    </source>
</evidence>
<comment type="caution">
    <text evidence="11">The sequence shown here is derived from an EMBL/GenBank/DDBJ whole genome shotgun (WGS) entry which is preliminary data.</text>
</comment>
<dbReference type="InterPro" id="IPR004772">
    <property type="entry name" value="TrkH"/>
</dbReference>
<keyword evidence="12" id="KW-1185">Reference proteome</keyword>
<feature type="transmembrane region" description="Helical" evidence="10">
    <location>
        <begin position="359"/>
        <end position="380"/>
    </location>
</feature>
<evidence type="ECO:0000256" key="8">
    <source>
        <dbReference type="ARBA" id="ARBA00023065"/>
    </source>
</evidence>
<evidence type="ECO:0000256" key="9">
    <source>
        <dbReference type="ARBA" id="ARBA00023136"/>
    </source>
</evidence>
<dbReference type="PANTHER" id="PTHR32024:SF1">
    <property type="entry name" value="KTR SYSTEM POTASSIUM UPTAKE PROTEIN B"/>
    <property type="match status" value="1"/>
</dbReference>
<feature type="transmembrane region" description="Helical" evidence="10">
    <location>
        <begin position="417"/>
        <end position="439"/>
    </location>
</feature>
<name>A0A318S884_9DEIO</name>
<dbReference type="EMBL" id="QJSX01000003">
    <property type="protein sequence ID" value="PYE55266.1"/>
    <property type="molecule type" value="Genomic_DNA"/>
</dbReference>
<evidence type="ECO:0000256" key="3">
    <source>
        <dbReference type="ARBA" id="ARBA00022475"/>
    </source>
</evidence>
<evidence type="ECO:0000256" key="6">
    <source>
        <dbReference type="ARBA" id="ARBA00022958"/>
    </source>
</evidence>
<evidence type="ECO:0000256" key="1">
    <source>
        <dbReference type="ARBA" id="ARBA00004651"/>
    </source>
</evidence>
<keyword evidence="7 10" id="KW-1133">Transmembrane helix</keyword>
<protein>
    <submittedName>
        <fullName evidence="11">Trk system potassium uptake protein TrkH</fullName>
    </submittedName>
</protein>
<dbReference type="InterPro" id="IPR003445">
    <property type="entry name" value="Cat_transpt"/>
</dbReference>
<dbReference type="GO" id="GO:0015379">
    <property type="term" value="F:potassium:chloride symporter activity"/>
    <property type="evidence" value="ECO:0007669"/>
    <property type="project" value="InterPro"/>
</dbReference>
<keyword evidence="3" id="KW-1003">Cell membrane</keyword>
<keyword evidence="4" id="KW-0633">Potassium transport</keyword>
<dbReference type="NCBIfam" id="TIGR00933">
    <property type="entry name" value="2a38"/>
    <property type="match status" value="1"/>
</dbReference>